<dbReference type="InterPro" id="IPR036390">
    <property type="entry name" value="WH_DNA-bd_sf"/>
</dbReference>
<feature type="domain" description="HTH crp-type" evidence="2">
    <location>
        <begin position="157"/>
        <end position="221"/>
    </location>
</feature>
<protein>
    <submittedName>
        <fullName evidence="3">Crp/Fnr family transcriptional regulator</fullName>
    </submittedName>
</protein>
<evidence type="ECO:0000313" key="4">
    <source>
        <dbReference type="Proteomes" id="UP001596457"/>
    </source>
</evidence>
<sequence length="267" mass="28693">MAVPPCAKARIEQTLANRLLAALGPADRHHLLADAVFVELGATTVLGLGGTALAHAYFPTTCMISLLAPESGDKRLVLGLTGYEGVYGGACALGIFSTAFDAVVTGAGQAWQIDAGRLAAHGRSSPALLRLLSRFLYVELRQLGTQAICSHFHSLRQRLARCLLMSQDRMRSSDLWLTHDDLSQMLGARRAGVTVAAGDLQALGLIRYTRGHIFIADRAQLLTQTCACYFQDQTIYSQTMWTPTPAEPANGTKLPHPQPGPPTRSAE</sequence>
<accession>A0ABW2SCB1</accession>
<comment type="caution">
    <text evidence="3">The sequence shown here is derived from an EMBL/GenBank/DDBJ whole genome shotgun (WGS) entry which is preliminary data.</text>
</comment>
<dbReference type="InterPro" id="IPR014710">
    <property type="entry name" value="RmlC-like_jellyroll"/>
</dbReference>
<dbReference type="Pfam" id="PF13545">
    <property type="entry name" value="HTH_Crp_2"/>
    <property type="match status" value="1"/>
</dbReference>
<evidence type="ECO:0000313" key="3">
    <source>
        <dbReference type="EMBL" id="MFC7461069.1"/>
    </source>
</evidence>
<dbReference type="SUPFAM" id="SSF46785">
    <property type="entry name" value="Winged helix' DNA-binding domain"/>
    <property type="match status" value="1"/>
</dbReference>
<dbReference type="EMBL" id="JBHTBZ010000029">
    <property type="protein sequence ID" value="MFC7461069.1"/>
    <property type="molecule type" value="Genomic_DNA"/>
</dbReference>
<feature type="compositionally biased region" description="Pro residues" evidence="1">
    <location>
        <begin position="256"/>
        <end position="267"/>
    </location>
</feature>
<evidence type="ECO:0000259" key="2">
    <source>
        <dbReference type="Pfam" id="PF13545"/>
    </source>
</evidence>
<dbReference type="InterPro" id="IPR012318">
    <property type="entry name" value="HTH_CRP"/>
</dbReference>
<feature type="region of interest" description="Disordered" evidence="1">
    <location>
        <begin position="241"/>
        <end position="267"/>
    </location>
</feature>
<dbReference type="Gene3D" id="2.60.120.10">
    <property type="entry name" value="Jelly Rolls"/>
    <property type="match status" value="1"/>
</dbReference>
<proteinExistence type="predicted"/>
<organism evidence="3 4">
    <name type="scientific">Hydrogenophaga defluvii</name>
    <dbReference type="NCBI Taxonomy" id="249410"/>
    <lineage>
        <taxon>Bacteria</taxon>
        <taxon>Pseudomonadati</taxon>
        <taxon>Pseudomonadota</taxon>
        <taxon>Betaproteobacteria</taxon>
        <taxon>Burkholderiales</taxon>
        <taxon>Comamonadaceae</taxon>
        <taxon>Hydrogenophaga</taxon>
    </lineage>
</organism>
<reference evidence="4" key="1">
    <citation type="journal article" date="2019" name="Int. J. Syst. Evol. Microbiol.">
        <title>The Global Catalogue of Microorganisms (GCM) 10K type strain sequencing project: providing services to taxonomists for standard genome sequencing and annotation.</title>
        <authorList>
            <consortium name="The Broad Institute Genomics Platform"/>
            <consortium name="The Broad Institute Genome Sequencing Center for Infectious Disease"/>
            <person name="Wu L."/>
            <person name="Ma J."/>
        </authorList>
    </citation>
    <scope>NUCLEOTIDE SEQUENCE [LARGE SCALE GENOMIC DNA]</scope>
    <source>
        <strain evidence="4">CCUG 53903</strain>
    </source>
</reference>
<keyword evidence="4" id="KW-1185">Reference proteome</keyword>
<gene>
    <name evidence="3" type="ORF">ACFQU0_11615</name>
</gene>
<dbReference type="Proteomes" id="UP001596457">
    <property type="component" value="Unassembled WGS sequence"/>
</dbReference>
<evidence type="ECO:0000256" key="1">
    <source>
        <dbReference type="SAM" id="MobiDB-lite"/>
    </source>
</evidence>
<name>A0ABW2SCB1_9BURK</name>